<dbReference type="GO" id="GO:0005802">
    <property type="term" value="C:trans-Golgi network"/>
    <property type="evidence" value="ECO:0007669"/>
    <property type="project" value="TreeGrafter"/>
</dbReference>
<evidence type="ECO:0000256" key="6">
    <source>
        <dbReference type="RuleBase" id="RU361264"/>
    </source>
</evidence>
<name>A0A9W7Y1Z6_9FUNG</name>
<evidence type="ECO:0000256" key="3">
    <source>
        <dbReference type="ARBA" id="ARBA00022692"/>
    </source>
</evidence>
<evidence type="ECO:0000313" key="9">
    <source>
        <dbReference type="EMBL" id="KAJ1725399.1"/>
    </source>
</evidence>
<evidence type="ECO:0000256" key="1">
    <source>
        <dbReference type="ARBA" id="ARBA00004141"/>
    </source>
</evidence>
<keyword evidence="4 6" id="KW-1133">Transmembrane helix</keyword>
<dbReference type="InterPro" id="IPR006977">
    <property type="entry name" value="Yip1_dom"/>
</dbReference>
<dbReference type="InterPro" id="IPR045231">
    <property type="entry name" value="Yip1/4-like"/>
</dbReference>
<dbReference type="PANTHER" id="PTHR21236:SF1">
    <property type="entry name" value="PROTEIN YIPF6"/>
    <property type="match status" value="1"/>
</dbReference>
<dbReference type="OrthoDB" id="411251at2759"/>
<feature type="transmembrane region" description="Helical" evidence="6">
    <location>
        <begin position="200"/>
        <end position="222"/>
    </location>
</feature>
<proteinExistence type="inferred from homology"/>
<dbReference type="Pfam" id="PF04893">
    <property type="entry name" value="Yip1"/>
    <property type="match status" value="1"/>
</dbReference>
<feature type="transmembrane region" description="Helical" evidence="6">
    <location>
        <begin position="173"/>
        <end position="194"/>
    </location>
</feature>
<accession>A0A9W7Y1Z6</accession>
<comment type="similarity">
    <text evidence="2 6">Belongs to the YIP1 family.</text>
</comment>
<evidence type="ECO:0000259" key="8">
    <source>
        <dbReference type="Pfam" id="PF04893"/>
    </source>
</evidence>
<dbReference type="GO" id="GO:0006888">
    <property type="term" value="P:endoplasmic reticulum to Golgi vesicle-mediated transport"/>
    <property type="evidence" value="ECO:0007669"/>
    <property type="project" value="InterPro"/>
</dbReference>
<evidence type="ECO:0000256" key="7">
    <source>
        <dbReference type="SAM" id="MobiDB-lite"/>
    </source>
</evidence>
<feature type="transmembrane region" description="Helical" evidence="6">
    <location>
        <begin position="140"/>
        <end position="161"/>
    </location>
</feature>
<gene>
    <name evidence="9" type="ORF">LPJ53_000437</name>
</gene>
<evidence type="ECO:0000256" key="4">
    <source>
        <dbReference type="ARBA" id="ARBA00022989"/>
    </source>
</evidence>
<evidence type="ECO:0000256" key="5">
    <source>
        <dbReference type="ARBA" id="ARBA00023136"/>
    </source>
</evidence>
<evidence type="ECO:0000313" key="10">
    <source>
        <dbReference type="Proteomes" id="UP001149813"/>
    </source>
</evidence>
<dbReference type="PANTHER" id="PTHR21236">
    <property type="entry name" value="GOLGI MEMBRANE PROTEIN YIP1"/>
    <property type="match status" value="1"/>
</dbReference>
<reference evidence="9" key="1">
    <citation type="submission" date="2022-07" db="EMBL/GenBank/DDBJ databases">
        <title>Phylogenomic reconstructions and comparative analyses of Kickxellomycotina fungi.</title>
        <authorList>
            <person name="Reynolds N.K."/>
            <person name="Stajich J.E."/>
            <person name="Barry K."/>
            <person name="Grigoriev I.V."/>
            <person name="Crous P."/>
            <person name="Smith M.E."/>
        </authorList>
    </citation>
    <scope>NUCLEOTIDE SEQUENCE</scope>
    <source>
        <strain evidence="9">NBRC 32514</strain>
    </source>
</reference>
<dbReference type="Proteomes" id="UP001149813">
    <property type="component" value="Unassembled WGS sequence"/>
</dbReference>
<keyword evidence="10" id="KW-1185">Reference proteome</keyword>
<protein>
    <recommendedName>
        <fullName evidence="6">Protein YIP</fullName>
    </recommendedName>
</protein>
<organism evidence="9 10">
    <name type="scientific">Coemansia erecta</name>
    <dbReference type="NCBI Taxonomy" id="147472"/>
    <lineage>
        <taxon>Eukaryota</taxon>
        <taxon>Fungi</taxon>
        <taxon>Fungi incertae sedis</taxon>
        <taxon>Zoopagomycota</taxon>
        <taxon>Kickxellomycotina</taxon>
        <taxon>Kickxellomycetes</taxon>
        <taxon>Kickxellales</taxon>
        <taxon>Kickxellaceae</taxon>
        <taxon>Coemansia</taxon>
    </lineage>
</organism>
<feature type="transmembrane region" description="Helical" evidence="6">
    <location>
        <begin position="229"/>
        <end position="248"/>
    </location>
</feature>
<dbReference type="AlphaFoldDB" id="A0A9W7Y1Z6"/>
<evidence type="ECO:0000256" key="2">
    <source>
        <dbReference type="ARBA" id="ARBA00010596"/>
    </source>
</evidence>
<sequence>MNRNDHQLIDQDDGFSPLDSPFDTSAAGTPKRPDLSGRIGGVGGTSSGNGNGGGGNPGIGPQATYTSNALPGGYHTNTLDEPILTTIGRDFGKVGRKTVQVLYPKGRDNALKEWDLWGPLFFCLSLAIIMSFLAPDQQASAVFTGVFALVCIGSCVVTLNCKLLGGHVSFFQSVCTLGYCISPMAIASLVSLLVKRIIVTLPVVAVAVGWSISASVGFLAGAQLANRRLLAVYPICLFYICIGWIIIIS</sequence>
<feature type="region of interest" description="Disordered" evidence="7">
    <location>
        <begin position="1"/>
        <end position="67"/>
    </location>
</feature>
<feature type="compositionally biased region" description="Gly residues" evidence="7">
    <location>
        <begin position="38"/>
        <end position="58"/>
    </location>
</feature>
<feature type="transmembrane region" description="Helical" evidence="6">
    <location>
        <begin position="114"/>
        <end position="134"/>
    </location>
</feature>
<dbReference type="EMBL" id="JANBOJ010000006">
    <property type="protein sequence ID" value="KAJ1725399.1"/>
    <property type="molecule type" value="Genomic_DNA"/>
</dbReference>
<comment type="caution">
    <text evidence="9">The sequence shown here is derived from an EMBL/GenBank/DDBJ whole genome shotgun (WGS) entry which is preliminary data.</text>
</comment>
<keyword evidence="5 6" id="KW-0472">Membrane</keyword>
<comment type="subcellular location">
    <subcellularLocation>
        <location evidence="6">Golgi apparatus membrane</location>
        <topology evidence="6">Multi-pass membrane protein</topology>
    </subcellularLocation>
    <subcellularLocation>
        <location evidence="1">Membrane</location>
        <topology evidence="1">Multi-pass membrane protein</topology>
    </subcellularLocation>
</comment>
<keyword evidence="3 6" id="KW-0812">Transmembrane</keyword>
<dbReference type="GO" id="GO:0000139">
    <property type="term" value="C:Golgi membrane"/>
    <property type="evidence" value="ECO:0007669"/>
    <property type="project" value="UniProtKB-SubCell"/>
</dbReference>
<feature type="domain" description="Yip1" evidence="8">
    <location>
        <begin position="112"/>
        <end position="245"/>
    </location>
</feature>